<evidence type="ECO:0000313" key="1">
    <source>
        <dbReference type="EMBL" id="KAG0151824.1"/>
    </source>
</evidence>
<proteinExistence type="predicted"/>
<name>A0A9P6TH86_9BASI</name>
<keyword evidence="2" id="KW-1185">Reference proteome</keyword>
<sequence>EEEHLAVSYITVSKEPKWANNQSGLAFCKKVTGDFNARSNIVQCDYNLNKFGDLIDLGVVLYAFVCICEVFLPGSQASHSTDGPTHHHHPQKDTTSIEGVVRSVLKGIWYRCPNLVWWD</sequence>
<dbReference type="EMBL" id="MU167211">
    <property type="protein sequence ID" value="KAG0151824.1"/>
    <property type="molecule type" value="Genomic_DNA"/>
</dbReference>
<comment type="caution">
    <text evidence="1">The sequence shown here is derived from an EMBL/GenBank/DDBJ whole genome shotgun (WGS) entry which is preliminary data.</text>
</comment>
<organism evidence="1 2">
    <name type="scientific">Cronartium quercuum f. sp. fusiforme G11</name>
    <dbReference type="NCBI Taxonomy" id="708437"/>
    <lineage>
        <taxon>Eukaryota</taxon>
        <taxon>Fungi</taxon>
        <taxon>Dikarya</taxon>
        <taxon>Basidiomycota</taxon>
        <taxon>Pucciniomycotina</taxon>
        <taxon>Pucciniomycetes</taxon>
        <taxon>Pucciniales</taxon>
        <taxon>Coleosporiaceae</taxon>
        <taxon>Cronartium</taxon>
    </lineage>
</organism>
<feature type="non-terminal residue" evidence="1">
    <location>
        <position position="1"/>
    </location>
</feature>
<reference evidence="1" key="1">
    <citation type="submission" date="2013-11" db="EMBL/GenBank/DDBJ databases">
        <title>Genome sequence of the fusiform rust pathogen reveals effectors for host alternation and coevolution with pine.</title>
        <authorList>
            <consortium name="DOE Joint Genome Institute"/>
            <person name="Smith K."/>
            <person name="Pendleton A."/>
            <person name="Kubisiak T."/>
            <person name="Anderson C."/>
            <person name="Salamov A."/>
            <person name="Aerts A."/>
            <person name="Riley R."/>
            <person name="Clum A."/>
            <person name="Lindquist E."/>
            <person name="Ence D."/>
            <person name="Campbell M."/>
            <person name="Kronenberg Z."/>
            <person name="Feau N."/>
            <person name="Dhillon B."/>
            <person name="Hamelin R."/>
            <person name="Burleigh J."/>
            <person name="Smith J."/>
            <person name="Yandell M."/>
            <person name="Nelson C."/>
            <person name="Grigoriev I."/>
            <person name="Davis J."/>
        </authorList>
    </citation>
    <scope>NUCLEOTIDE SEQUENCE</scope>
    <source>
        <strain evidence="1">G11</strain>
    </source>
</reference>
<gene>
    <name evidence="1" type="ORF">CROQUDRAFT_36322</name>
</gene>
<evidence type="ECO:0000313" key="2">
    <source>
        <dbReference type="Proteomes" id="UP000886653"/>
    </source>
</evidence>
<dbReference type="Proteomes" id="UP000886653">
    <property type="component" value="Unassembled WGS sequence"/>
</dbReference>
<protein>
    <submittedName>
        <fullName evidence="1">Uncharacterized protein</fullName>
    </submittedName>
</protein>
<dbReference type="AlphaFoldDB" id="A0A9P6TH86"/>
<accession>A0A9P6TH86</accession>